<dbReference type="GO" id="GO:0005737">
    <property type="term" value="C:cytoplasm"/>
    <property type="evidence" value="ECO:0007669"/>
    <property type="project" value="TreeGrafter"/>
</dbReference>
<dbReference type="OrthoDB" id="120976at2759"/>
<evidence type="ECO:0000313" key="2">
    <source>
        <dbReference type="Proteomes" id="UP000266841"/>
    </source>
</evidence>
<dbReference type="EMBL" id="AGNL01004767">
    <property type="protein sequence ID" value="EJK73159.1"/>
    <property type="molecule type" value="Genomic_DNA"/>
</dbReference>
<sequence length="375" mass="42329">MKTAVIRRIELDDQSLSWLCIGNEGTGLWRGETLLNLDHLEADGIFRIGNAIEQNSCLTGIRFTDDASFEDLDDESRREGFLGLVHALENSKTISEFCLSSCTFEGGAGNELLLAAGEMEPIRNLLLYECDLNGWGVHSLIRTLRKLQRRLQGFGLENCHIDEGVLRLILPSLKNLCELQEVSLQNSNLHNEGCLLLADLLACPQCNIHTLDIENTDVDSEGLQAIANVLATNSKLHSLRIAGNNINEECWQAFSRQLCSTEKNTARLSNHTLYSIDHPDISKVLRLYLQFNEDTNKKRVVVKKILYHNGHISMARLFGWGLRLVPNVVNWFDTAQDYLGCDEDTILALKDEDIGKRKLDAIYQFVKEMPLQFAR</sequence>
<protein>
    <submittedName>
        <fullName evidence="1">Uncharacterized protein</fullName>
    </submittedName>
</protein>
<dbReference type="Gene3D" id="3.80.10.10">
    <property type="entry name" value="Ribonuclease Inhibitor"/>
    <property type="match status" value="1"/>
</dbReference>
<name>K0T7V4_THAOC</name>
<organism evidence="1 2">
    <name type="scientific">Thalassiosira oceanica</name>
    <name type="common">Marine diatom</name>
    <dbReference type="NCBI Taxonomy" id="159749"/>
    <lineage>
        <taxon>Eukaryota</taxon>
        <taxon>Sar</taxon>
        <taxon>Stramenopiles</taxon>
        <taxon>Ochrophyta</taxon>
        <taxon>Bacillariophyta</taxon>
        <taxon>Coscinodiscophyceae</taxon>
        <taxon>Thalassiosirophycidae</taxon>
        <taxon>Thalassiosirales</taxon>
        <taxon>Thalassiosiraceae</taxon>
        <taxon>Thalassiosira</taxon>
    </lineage>
</organism>
<comment type="caution">
    <text evidence="1">The sequence shown here is derived from an EMBL/GenBank/DDBJ whole genome shotgun (WGS) entry which is preliminary data.</text>
</comment>
<dbReference type="PANTHER" id="PTHR45690">
    <property type="entry name" value="NACHT, LRR AND PYD DOMAINS-CONTAINING PROTEIN 12"/>
    <property type="match status" value="1"/>
</dbReference>
<dbReference type="InterPro" id="IPR032675">
    <property type="entry name" value="LRR_dom_sf"/>
</dbReference>
<gene>
    <name evidence="1" type="ORF">THAOC_05235</name>
</gene>
<dbReference type="SMART" id="SM00368">
    <property type="entry name" value="LRR_RI"/>
    <property type="match status" value="4"/>
</dbReference>
<dbReference type="SUPFAM" id="SSF52047">
    <property type="entry name" value="RNI-like"/>
    <property type="match status" value="1"/>
</dbReference>
<dbReference type="InterPro" id="IPR050637">
    <property type="entry name" value="NLRP_innate_immun_reg"/>
</dbReference>
<reference evidence="1 2" key="1">
    <citation type="journal article" date="2012" name="Genome Biol.">
        <title>Genome and low-iron response of an oceanic diatom adapted to chronic iron limitation.</title>
        <authorList>
            <person name="Lommer M."/>
            <person name="Specht M."/>
            <person name="Roy A.S."/>
            <person name="Kraemer L."/>
            <person name="Andreson R."/>
            <person name="Gutowska M.A."/>
            <person name="Wolf J."/>
            <person name="Bergner S.V."/>
            <person name="Schilhabel M.B."/>
            <person name="Klostermeier U.C."/>
            <person name="Beiko R.G."/>
            <person name="Rosenstiel P."/>
            <person name="Hippler M."/>
            <person name="Laroche J."/>
        </authorList>
    </citation>
    <scope>NUCLEOTIDE SEQUENCE [LARGE SCALE GENOMIC DNA]</scope>
    <source>
        <strain evidence="1 2">CCMP1005</strain>
    </source>
</reference>
<accession>K0T7V4</accession>
<dbReference type="PANTHER" id="PTHR45690:SF4">
    <property type="entry name" value="NACHT, LRR AND PYD DOMAINS-CONTAINING PROTEIN 10"/>
    <property type="match status" value="1"/>
</dbReference>
<proteinExistence type="predicted"/>
<dbReference type="Proteomes" id="UP000266841">
    <property type="component" value="Unassembled WGS sequence"/>
</dbReference>
<keyword evidence="2" id="KW-1185">Reference proteome</keyword>
<dbReference type="AlphaFoldDB" id="K0T7V4"/>
<evidence type="ECO:0000313" key="1">
    <source>
        <dbReference type="EMBL" id="EJK73159.1"/>
    </source>
</evidence>